<sequence>MRATFRTAAVVAAGAVTAVTLPAAHAFAADAPAPAPGTATTPGAAPTAPAEEPGREAVGRTFVKAYGNLGGSGLDARVYETKGGHEADILNGKAVRHTLKTDGSKADSARHDGVRFVLATDGTLKGWTEGAGAKAGDGAMKPAPEATAKAAPKVIPRGAVMAGAEGVGTSGDGAGAGAGAAAGDSAGLIAGTAGLAAVGAASLGFALLRRGRTEG</sequence>
<name>A0AAU2JNH7_9ACTN</name>
<evidence type="ECO:0000256" key="1">
    <source>
        <dbReference type="SAM" id="MobiDB-lite"/>
    </source>
</evidence>
<feature type="signal peptide" evidence="3">
    <location>
        <begin position="1"/>
        <end position="28"/>
    </location>
</feature>
<keyword evidence="2" id="KW-0472">Membrane</keyword>
<organism evidence="4">
    <name type="scientific">Streptomyces sp. NBC_00049</name>
    <dbReference type="NCBI Taxonomy" id="2903617"/>
    <lineage>
        <taxon>Bacteria</taxon>
        <taxon>Bacillati</taxon>
        <taxon>Actinomycetota</taxon>
        <taxon>Actinomycetes</taxon>
        <taxon>Kitasatosporales</taxon>
        <taxon>Streptomycetaceae</taxon>
        <taxon>Streptomyces</taxon>
    </lineage>
</organism>
<feature type="transmembrane region" description="Helical" evidence="2">
    <location>
        <begin position="188"/>
        <end position="208"/>
    </location>
</feature>
<keyword evidence="2" id="KW-0812">Transmembrane</keyword>
<dbReference type="AlphaFoldDB" id="A0AAU2JNH7"/>
<keyword evidence="2" id="KW-1133">Transmembrane helix</keyword>
<proteinExistence type="predicted"/>
<accession>A0AAU2JNH7</accession>
<keyword evidence="3" id="KW-0732">Signal</keyword>
<feature type="chain" id="PRO_5043771151" evidence="3">
    <location>
        <begin position="29"/>
        <end position="215"/>
    </location>
</feature>
<evidence type="ECO:0000256" key="2">
    <source>
        <dbReference type="SAM" id="Phobius"/>
    </source>
</evidence>
<evidence type="ECO:0000256" key="3">
    <source>
        <dbReference type="SAM" id="SignalP"/>
    </source>
</evidence>
<protein>
    <submittedName>
        <fullName evidence="4">Uncharacterized protein</fullName>
    </submittedName>
</protein>
<dbReference type="EMBL" id="CP108264">
    <property type="protein sequence ID" value="WTU74344.1"/>
    <property type="molecule type" value="Genomic_DNA"/>
</dbReference>
<evidence type="ECO:0000313" key="4">
    <source>
        <dbReference type="EMBL" id="WTU74344.1"/>
    </source>
</evidence>
<feature type="region of interest" description="Disordered" evidence="1">
    <location>
        <begin position="34"/>
        <end position="55"/>
    </location>
</feature>
<reference evidence="4" key="1">
    <citation type="submission" date="2022-10" db="EMBL/GenBank/DDBJ databases">
        <title>The complete genomes of actinobacterial strains from the NBC collection.</title>
        <authorList>
            <person name="Joergensen T.S."/>
            <person name="Alvarez Arevalo M."/>
            <person name="Sterndorff E.B."/>
            <person name="Faurdal D."/>
            <person name="Vuksanovic O."/>
            <person name="Mourched A.-S."/>
            <person name="Charusanti P."/>
            <person name="Shaw S."/>
            <person name="Blin K."/>
            <person name="Weber T."/>
        </authorList>
    </citation>
    <scope>NUCLEOTIDE SEQUENCE</scope>
    <source>
        <strain evidence="4">NBC_00049</strain>
    </source>
</reference>
<gene>
    <name evidence="4" type="ORF">OG327_13995</name>
</gene>
<feature type="compositionally biased region" description="Low complexity" evidence="1">
    <location>
        <begin position="34"/>
        <end position="51"/>
    </location>
</feature>